<reference evidence="1 2" key="1">
    <citation type="journal article" date="2014" name="PLoS Genet.">
        <title>Phylogenetically driven sequencing of extremely halophilic archaea reveals strategies for static and dynamic osmo-response.</title>
        <authorList>
            <person name="Becker E.A."/>
            <person name="Seitzer P.M."/>
            <person name="Tritt A."/>
            <person name="Larsen D."/>
            <person name="Krusor M."/>
            <person name="Yao A.I."/>
            <person name="Wu D."/>
            <person name="Madern D."/>
            <person name="Eisen J.A."/>
            <person name="Darling A.E."/>
            <person name="Facciotti M.T."/>
        </authorList>
    </citation>
    <scope>NUCLEOTIDE SEQUENCE [LARGE SCALE GENOMIC DNA]</scope>
    <source>
        <strain evidence="1 2">JCM 14663</strain>
    </source>
</reference>
<proteinExistence type="predicted"/>
<dbReference type="Proteomes" id="UP000011592">
    <property type="component" value="Unassembled WGS sequence"/>
</dbReference>
<comment type="caution">
    <text evidence="1">The sequence shown here is derived from an EMBL/GenBank/DDBJ whole genome shotgun (WGS) entry which is preliminary data.</text>
</comment>
<protein>
    <submittedName>
        <fullName evidence="1">Uncharacterized protein</fullName>
    </submittedName>
</protein>
<dbReference type="AlphaFoldDB" id="L9Z4C0"/>
<dbReference type="PATRIC" id="fig|1230459.4.peg.1983"/>
<evidence type="ECO:0000313" key="1">
    <source>
        <dbReference type="EMBL" id="ELY80018.1"/>
    </source>
</evidence>
<evidence type="ECO:0000313" key="2">
    <source>
        <dbReference type="Proteomes" id="UP000011592"/>
    </source>
</evidence>
<dbReference type="EMBL" id="AOIJ01000049">
    <property type="protein sequence ID" value="ELY80018.1"/>
    <property type="molecule type" value="Genomic_DNA"/>
</dbReference>
<name>L9Z4C0_9EURY</name>
<keyword evidence="2" id="KW-1185">Reference proteome</keyword>
<organism evidence="1 2">
    <name type="scientific">Natrinema gari JCM 14663</name>
    <dbReference type="NCBI Taxonomy" id="1230459"/>
    <lineage>
        <taxon>Archaea</taxon>
        <taxon>Methanobacteriati</taxon>
        <taxon>Methanobacteriota</taxon>
        <taxon>Stenosarchaea group</taxon>
        <taxon>Halobacteria</taxon>
        <taxon>Halobacteriales</taxon>
        <taxon>Natrialbaceae</taxon>
        <taxon>Natrinema</taxon>
    </lineage>
</organism>
<accession>L9Z4C0</accession>
<gene>
    <name evidence="1" type="ORF">C486_09900</name>
</gene>
<sequence>MVDRRVSLASRRGSARALATFMLLDPKETVLEQSADHDRVTN</sequence>